<dbReference type="PROSITE" id="PS00036">
    <property type="entry name" value="BZIP_BASIC"/>
    <property type="match status" value="1"/>
</dbReference>
<organism evidence="8 9">
    <name type="scientific">Torulaspora globosa</name>
    <dbReference type="NCBI Taxonomy" id="48254"/>
    <lineage>
        <taxon>Eukaryota</taxon>
        <taxon>Fungi</taxon>
        <taxon>Dikarya</taxon>
        <taxon>Ascomycota</taxon>
        <taxon>Saccharomycotina</taxon>
        <taxon>Saccharomycetes</taxon>
        <taxon>Saccharomycetales</taxon>
        <taxon>Saccharomycetaceae</taxon>
        <taxon>Torulaspora</taxon>
    </lineage>
</organism>
<dbReference type="EMBL" id="CP059272">
    <property type="protein sequence ID" value="QLQ81639.1"/>
    <property type="molecule type" value="Genomic_DNA"/>
</dbReference>
<keyword evidence="4" id="KW-0539">Nucleus</keyword>
<evidence type="ECO:0000256" key="2">
    <source>
        <dbReference type="ARBA" id="ARBA00023015"/>
    </source>
</evidence>
<feature type="compositionally biased region" description="Low complexity" evidence="6">
    <location>
        <begin position="407"/>
        <end position="420"/>
    </location>
</feature>
<name>A0A7H9HWI3_9SACH</name>
<keyword evidence="2" id="KW-0805">Transcription regulation</keyword>
<dbReference type="GO" id="GO:0090575">
    <property type="term" value="C:RNA polymerase II transcription regulator complex"/>
    <property type="evidence" value="ECO:0007669"/>
    <property type="project" value="TreeGrafter"/>
</dbReference>
<dbReference type="SMART" id="SM00338">
    <property type="entry name" value="BRLZ"/>
    <property type="match status" value="1"/>
</dbReference>
<evidence type="ECO:0000259" key="7">
    <source>
        <dbReference type="PROSITE" id="PS00036"/>
    </source>
</evidence>
<dbReference type="InterPro" id="IPR046347">
    <property type="entry name" value="bZIP_sf"/>
</dbReference>
<dbReference type="OrthoDB" id="2285533at2759"/>
<accession>A0A7H9HWI3</accession>
<gene>
    <name evidence="8" type="ORF">HG537_0F04000</name>
</gene>
<dbReference type="GO" id="GO:0001228">
    <property type="term" value="F:DNA-binding transcription activator activity, RNA polymerase II-specific"/>
    <property type="evidence" value="ECO:0007669"/>
    <property type="project" value="TreeGrafter"/>
</dbReference>
<keyword evidence="5" id="KW-0175">Coiled coil</keyword>
<keyword evidence="9" id="KW-1185">Reference proteome</keyword>
<dbReference type="GO" id="GO:0000976">
    <property type="term" value="F:transcription cis-regulatory region binding"/>
    <property type="evidence" value="ECO:0007669"/>
    <property type="project" value="InterPro"/>
</dbReference>
<dbReference type="PANTHER" id="PTHR40621">
    <property type="entry name" value="TRANSCRIPTION FACTOR KAPC-RELATED"/>
    <property type="match status" value="1"/>
</dbReference>
<feature type="coiled-coil region" evidence="5">
    <location>
        <begin position="70"/>
        <end position="151"/>
    </location>
</feature>
<protein>
    <recommendedName>
        <fullName evidence="7">BZIP domain-containing protein</fullName>
    </recommendedName>
</protein>
<evidence type="ECO:0000313" key="9">
    <source>
        <dbReference type="Proteomes" id="UP000510647"/>
    </source>
</evidence>
<dbReference type="InterPro" id="IPR050936">
    <property type="entry name" value="AP-1-like"/>
</dbReference>
<dbReference type="Gene3D" id="1.20.5.170">
    <property type="match status" value="1"/>
</dbReference>
<evidence type="ECO:0000256" key="1">
    <source>
        <dbReference type="ARBA" id="ARBA00004123"/>
    </source>
</evidence>
<evidence type="ECO:0000256" key="3">
    <source>
        <dbReference type="ARBA" id="ARBA00023163"/>
    </source>
</evidence>
<dbReference type="CDD" id="cd14688">
    <property type="entry name" value="bZIP_YAP"/>
    <property type="match status" value="1"/>
</dbReference>
<feature type="region of interest" description="Disordered" evidence="6">
    <location>
        <begin position="396"/>
        <end position="420"/>
    </location>
</feature>
<evidence type="ECO:0000313" key="8">
    <source>
        <dbReference type="EMBL" id="QLQ81639.1"/>
    </source>
</evidence>
<dbReference type="PANTHER" id="PTHR40621:SF7">
    <property type="entry name" value="BZIP DOMAIN-CONTAINING PROTEIN"/>
    <property type="match status" value="1"/>
</dbReference>
<comment type="subcellular location">
    <subcellularLocation>
        <location evidence="1">Nucleus</location>
    </subcellularLocation>
</comment>
<feature type="domain" description="BZIP" evidence="7">
    <location>
        <begin position="76"/>
        <end position="91"/>
    </location>
</feature>
<reference evidence="8 9" key="1">
    <citation type="submission" date="2020-06" db="EMBL/GenBank/DDBJ databases">
        <title>The yeast mating-type switching endonuclease HO is a domesticated member of an unorthodox homing genetic element family.</title>
        <authorList>
            <person name="Coughlan A.Y."/>
            <person name="Lombardi L."/>
            <person name="Braun-Galleani S."/>
            <person name="Martos A.R."/>
            <person name="Galeote V."/>
            <person name="Bigey F."/>
            <person name="Dequin S."/>
            <person name="Byrne K.P."/>
            <person name="Wolfe K.H."/>
        </authorList>
    </citation>
    <scope>NUCLEOTIDE SEQUENCE [LARGE SCALE GENOMIC DNA]</scope>
    <source>
        <strain evidence="8 9">CBS2947</strain>
    </source>
</reference>
<keyword evidence="3" id="KW-0804">Transcription</keyword>
<sequence>MSSDRELDVAKYAELKPKSSDDGQLIMSKVYTSRSWNLPPRSKPGRRPTFRNGTVKEISADGDSRAEEECYDLEERKKRQNRDAQRAYRERRANRLMELESVVETLQDLVKSWQRKYKAVESELNDTKRRVALVEEENATLQKKLSEIQSANLGHHEEVRDADTMLLDPLLQDMIDNFKPMKAVTLKRRKFSENPRNSARNSSDVGRGFDLTPASASSVDCGFCSGDTACVCEELARGNTESNVGDRCTEDTATCSKCSNIDESCIKPQTLKEVVLQSAVSRKRCISAPQSTRMPALLDKATVSVQTSVSLGSAESLTAETGLYPNSRRGECEYKESSSSGTKYASMMAKDSDLKLLGIDHSEQPNTMDPNFVPGSCTNCQRDPQRKAFCQAIFGPPTDQNCDGKKSSCCGRGSCSKADP</sequence>
<dbReference type="SUPFAM" id="SSF57959">
    <property type="entry name" value="Leucine zipper domain"/>
    <property type="match status" value="1"/>
</dbReference>
<feature type="region of interest" description="Disordered" evidence="6">
    <location>
        <begin position="35"/>
        <end position="66"/>
    </location>
</feature>
<evidence type="ECO:0000256" key="6">
    <source>
        <dbReference type="SAM" id="MobiDB-lite"/>
    </source>
</evidence>
<proteinExistence type="predicted"/>
<evidence type="ECO:0000256" key="4">
    <source>
        <dbReference type="ARBA" id="ARBA00023242"/>
    </source>
</evidence>
<dbReference type="AlphaFoldDB" id="A0A7H9HWI3"/>
<dbReference type="InterPro" id="IPR004827">
    <property type="entry name" value="bZIP"/>
</dbReference>
<dbReference type="Proteomes" id="UP000510647">
    <property type="component" value="Chromosome 6"/>
</dbReference>
<evidence type="ECO:0000256" key="5">
    <source>
        <dbReference type="SAM" id="Coils"/>
    </source>
</evidence>